<gene>
    <name evidence="3" type="primary">cheD</name>
    <name evidence="4" type="ORF">GRI99_05685</name>
</gene>
<evidence type="ECO:0000256" key="2">
    <source>
        <dbReference type="ARBA" id="ARBA00022801"/>
    </source>
</evidence>
<organism evidence="4 5">
    <name type="scientific">Alteraurantiacibacter buctensis</name>
    <dbReference type="NCBI Taxonomy" id="1503981"/>
    <lineage>
        <taxon>Bacteria</taxon>
        <taxon>Pseudomonadati</taxon>
        <taxon>Pseudomonadota</taxon>
        <taxon>Alphaproteobacteria</taxon>
        <taxon>Sphingomonadales</taxon>
        <taxon>Erythrobacteraceae</taxon>
        <taxon>Alteraurantiacibacter</taxon>
    </lineage>
</organism>
<dbReference type="EMBL" id="WTYV01000002">
    <property type="protein sequence ID" value="MXO71128.1"/>
    <property type="molecule type" value="Genomic_DNA"/>
</dbReference>
<dbReference type="HAMAP" id="MF_01440">
    <property type="entry name" value="CheD"/>
    <property type="match status" value="1"/>
</dbReference>
<keyword evidence="5" id="KW-1185">Reference proteome</keyword>
<dbReference type="GO" id="GO:0006935">
    <property type="term" value="P:chemotaxis"/>
    <property type="evidence" value="ECO:0007669"/>
    <property type="project" value="UniProtKB-UniRule"/>
</dbReference>
<dbReference type="InterPro" id="IPR005659">
    <property type="entry name" value="Chemorcpt_Glu_NH3ase_CheD"/>
</dbReference>
<evidence type="ECO:0000313" key="4">
    <source>
        <dbReference type="EMBL" id="MXO71128.1"/>
    </source>
</evidence>
<dbReference type="GO" id="GO:0050568">
    <property type="term" value="F:protein-glutamine glutaminase activity"/>
    <property type="evidence" value="ECO:0007669"/>
    <property type="project" value="UniProtKB-UniRule"/>
</dbReference>
<comment type="caution">
    <text evidence="4">The sequence shown here is derived from an EMBL/GenBank/DDBJ whole genome shotgun (WGS) entry which is preliminary data.</text>
</comment>
<keyword evidence="2 3" id="KW-0378">Hydrolase</keyword>
<comment type="function">
    <text evidence="3">Probably deamidates glutamine residues to glutamate on methyl-accepting chemotaxis receptors (MCPs), playing an important role in chemotaxis.</text>
</comment>
<dbReference type="SUPFAM" id="SSF64438">
    <property type="entry name" value="CNF1/YfiH-like putative cysteine hydrolases"/>
    <property type="match status" value="1"/>
</dbReference>
<accession>A0A844YW15</accession>
<dbReference type="EC" id="3.5.1.44" evidence="3"/>
<comment type="similarity">
    <text evidence="3">Belongs to the CheD family.</text>
</comment>
<dbReference type="InterPro" id="IPR011324">
    <property type="entry name" value="Cytotoxic_necrot_fac-like_cat"/>
</dbReference>
<name>A0A844YW15_9SPHN</name>
<dbReference type="PANTHER" id="PTHR35147">
    <property type="entry name" value="CHEMORECEPTOR GLUTAMINE DEAMIDASE CHED-RELATED"/>
    <property type="match status" value="1"/>
</dbReference>
<evidence type="ECO:0000313" key="5">
    <source>
        <dbReference type="Proteomes" id="UP000466966"/>
    </source>
</evidence>
<dbReference type="Gene3D" id="3.30.1330.200">
    <property type="match status" value="1"/>
</dbReference>
<dbReference type="AlphaFoldDB" id="A0A844YW15"/>
<reference evidence="4 5" key="1">
    <citation type="submission" date="2019-12" db="EMBL/GenBank/DDBJ databases">
        <title>Genomic-based taxomic classification of the family Erythrobacteraceae.</title>
        <authorList>
            <person name="Xu L."/>
        </authorList>
    </citation>
    <scope>NUCLEOTIDE SEQUENCE [LARGE SCALE GENOMIC DNA]</scope>
    <source>
        <strain evidence="4 5">M0322</strain>
    </source>
</reference>
<dbReference type="PANTHER" id="PTHR35147:SF3">
    <property type="entry name" value="CHEMORECEPTOR GLUTAMINE DEAMIDASE CHED 1-RELATED"/>
    <property type="match status" value="1"/>
</dbReference>
<dbReference type="OrthoDB" id="9807202at2"/>
<dbReference type="Proteomes" id="UP000466966">
    <property type="component" value="Unassembled WGS sequence"/>
</dbReference>
<sequence>MTPFETRSSPVKRIAVIQGEVRTSADPDVELTTVLGSCVATCLYDPVARIGGMNHFLLAEPPEHQRSSGDFDEHYGLYLMELLINRMIGCGAVKGRMKARLFGGANFYHTIQQIGAINAEFARRFLQQEGIGLVNADLGGTCARRVHFRPASGQVRCKNTEAKAIAAPQPTRRPPTALGEVELF</sequence>
<evidence type="ECO:0000256" key="3">
    <source>
        <dbReference type="HAMAP-Rule" id="MF_01440"/>
    </source>
</evidence>
<comment type="catalytic activity">
    <reaction evidence="3">
        <text>L-glutaminyl-[protein] + H2O = L-glutamyl-[protein] + NH4(+)</text>
        <dbReference type="Rhea" id="RHEA:16441"/>
        <dbReference type="Rhea" id="RHEA-COMP:10207"/>
        <dbReference type="Rhea" id="RHEA-COMP:10208"/>
        <dbReference type="ChEBI" id="CHEBI:15377"/>
        <dbReference type="ChEBI" id="CHEBI:28938"/>
        <dbReference type="ChEBI" id="CHEBI:29973"/>
        <dbReference type="ChEBI" id="CHEBI:30011"/>
        <dbReference type="EC" id="3.5.1.44"/>
    </reaction>
</comment>
<dbReference type="InterPro" id="IPR038592">
    <property type="entry name" value="CheD-like_sf"/>
</dbReference>
<dbReference type="CDD" id="cd16352">
    <property type="entry name" value="CheD"/>
    <property type="match status" value="1"/>
</dbReference>
<proteinExistence type="inferred from homology"/>
<protein>
    <recommendedName>
        <fullName evidence="3">Probable chemoreceptor glutamine deamidase CheD</fullName>
        <ecNumber evidence="3">3.5.1.44</ecNumber>
    </recommendedName>
</protein>
<evidence type="ECO:0000256" key="1">
    <source>
        <dbReference type="ARBA" id="ARBA00022500"/>
    </source>
</evidence>
<keyword evidence="1 3" id="KW-0145">Chemotaxis</keyword>
<dbReference type="Pfam" id="PF03975">
    <property type="entry name" value="CheD"/>
    <property type="match status" value="1"/>
</dbReference>